<evidence type="ECO:0000259" key="6">
    <source>
        <dbReference type="Pfam" id="PF00892"/>
    </source>
</evidence>
<feature type="transmembrane region" description="Helical" evidence="5">
    <location>
        <begin position="148"/>
        <end position="167"/>
    </location>
</feature>
<evidence type="ECO:0000313" key="8">
    <source>
        <dbReference type="Proteomes" id="UP000697127"/>
    </source>
</evidence>
<dbReference type="AlphaFoldDB" id="A0A9P7BET3"/>
<dbReference type="Proteomes" id="UP000697127">
    <property type="component" value="Unassembled WGS sequence"/>
</dbReference>
<dbReference type="OrthoDB" id="306876at2759"/>
<name>A0A9P7BET3_9ASCO</name>
<dbReference type="PANTHER" id="PTHR22911">
    <property type="entry name" value="ACYL-MALONYL CONDENSING ENZYME-RELATED"/>
    <property type="match status" value="1"/>
</dbReference>
<keyword evidence="3 5" id="KW-1133">Transmembrane helix</keyword>
<dbReference type="EMBL" id="PUHW01000410">
    <property type="protein sequence ID" value="KAG0686673.1"/>
    <property type="molecule type" value="Genomic_DNA"/>
</dbReference>
<feature type="transmembrane region" description="Helical" evidence="5">
    <location>
        <begin position="252"/>
        <end position="273"/>
    </location>
</feature>
<feature type="transmembrane region" description="Helical" evidence="5">
    <location>
        <begin position="306"/>
        <end position="325"/>
    </location>
</feature>
<keyword evidence="4 5" id="KW-0472">Membrane</keyword>
<keyword evidence="2 5" id="KW-0812">Transmembrane</keyword>
<dbReference type="GO" id="GO:0016020">
    <property type="term" value="C:membrane"/>
    <property type="evidence" value="ECO:0007669"/>
    <property type="project" value="UniProtKB-SubCell"/>
</dbReference>
<feature type="transmembrane region" description="Helical" evidence="5">
    <location>
        <begin position="187"/>
        <end position="205"/>
    </location>
</feature>
<dbReference type="InterPro" id="IPR000620">
    <property type="entry name" value="EamA_dom"/>
</dbReference>
<feature type="transmembrane region" description="Helical" evidence="5">
    <location>
        <begin position="280"/>
        <end position="300"/>
    </location>
</feature>
<sequence>MIIYKLKEYYEQAVLPNIGIILSLISQLFNCLMVMFCKLLLNDKDFETPIHPLQILFVRMLITYIFCLSYLIFIEKNNDLPFGPKKLRFLLFLRALGGFISVCGQYWSLIYLNVSDTVVILFLEPTITAFMAWITLGEIFTKIEAIGGLIAFFGVLLIAKPPFLLYLFHLKENNKENLINSSNNLRLIGTCLALLSCFGTGISMCSMRKIGFQIHPLFMVSVYALFTIIGSFIGILLIPGLSFQIPHNFKQWSFLIIIGITGFFMQFLLTASIQRERASIATAMIYTQLIYASIFDYFVNNIIPKGLTLIGEIIIIFAVFNIVYFKESNVIIEPIVVVDLERDIQLETYQDFEDLNIIQDTPSKQFDEFNEGMN</sequence>
<feature type="transmembrane region" description="Helical" evidence="5">
    <location>
        <begin position="89"/>
        <end position="112"/>
    </location>
</feature>
<gene>
    <name evidence="7" type="ORF">C6P40_003609</name>
</gene>
<accession>A0A9P7BET3</accession>
<evidence type="ECO:0000313" key="7">
    <source>
        <dbReference type="EMBL" id="KAG0686673.1"/>
    </source>
</evidence>
<evidence type="ECO:0000256" key="3">
    <source>
        <dbReference type="ARBA" id="ARBA00022989"/>
    </source>
</evidence>
<feature type="transmembrane region" description="Helical" evidence="5">
    <location>
        <begin position="20"/>
        <end position="41"/>
    </location>
</feature>
<proteinExistence type="predicted"/>
<reference evidence="7" key="1">
    <citation type="submission" date="2020-11" db="EMBL/GenBank/DDBJ databases">
        <title>Kefir isolates.</title>
        <authorList>
            <person name="Marcisauskas S."/>
            <person name="Kim Y."/>
            <person name="Blasche S."/>
        </authorList>
    </citation>
    <scope>NUCLEOTIDE SEQUENCE</scope>
    <source>
        <strain evidence="7">Olga-1</strain>
    </source>
</reference>
<dbReference type="InterPro" id="IPR037185">
    <property type="entry name" value="EmrE-like"/>
</dbReference>
<dbReference type="SUPFAM" id="SSF103481">
    <property type="entry name" value="Multidrug resistance efflux transporter EmrE"/>
    <property type="match status" value="2"/>
</dbReference>
<protein>
    <recommendedName>
        <fullName evidence="6">EamA domain-containing protein</fullName>
    </recommendedName>
</protein>
<keyword evidence="8" id="KW-1185">Reference proteome</keyword>
<evidence type="ECO:0000256" key="1">
    <source>
        <dbReference type="ARBA" id="ARBA00004141"/>
    </source>
</evidence>
<dbReference type="Pfam" id="PF00892">
    <property type="entry name" value="EamA"/>
    <property type="match status" value="2"/>
</dbReference>
<feature type="transmembrane region" description="Helical" evidence="5">
    <location>
        <begin position="118"/>
        <end position="136"/>
    </location>
</feature>
<evidence type="ECO:0000256" key="5">
    <source>
        <dbReference type="SAM" id="Phobius"/>
    </source>
</evidence>
<comment type="subcellular location">
    <subcellularLocation>
        <location evidence="1">Membrane</location>
        <topology evidence="1">Multi-pass membrane protein</topology>
    </subcellularLocation>
</comment>
<dbReference type="PANTHER" id="PTHR22911:SF6">
    <property type="entry name" value="SOLUTE CARRIER FAMILY 35 MEMBER G1"/>
    <property type="match status" value="1"/>
</dbReference>
<organism evidence="7 8">
    <name type="scientific">Pichia californica</name>
    <dbReference type="NCBI Taxonomy" id="460514"/>
    <lineage>
        <taxon>Eukaryota</taxon>
        <taxon>Fungi</taxon>
        <taxon>Dikarya</taxon>
        <taxon>Ascomycota</taxon>
        <taxon>Saccharomycotina</taxon>
        <taxon>Pichiomycetes</taxon>
        <taxon>Pichiales</taxon>
        <taxon>Pichiaceae</taxon>
        <taxon>Pichia</taxon>
    </lineage>
</organism>
<feature type="transmembrane region" description="Helical" evidence="5">
    <location>
        <begin position="217"/>
        <end position="240"/>
    </location>
</feature>
<feature type="transmembrane region" description="Helical" evidence="5">
    <location>
        <begin position="53"/>
        <end position="73"/>
    </location>
</feature>
<feature type="domain" description="EamA" evidence="6">
    <location>
        <begin position="18"/>
        <end position="158"/>
    </location>
</feature>
<feature type="domain" description="EamA" evidence="6">
    <location>
        <begin position="188"/>
        <end position="323"/>
    </location>
</feature>
<evidence type="ECO:0000256" key="2">
    <source>
        <dbReference type="ARBA" id="ARBA00022692"/>
    </source>
</evidence>
<comment type="caution">
    <text evidence="7">The sequence shown here is derived from an EMBL/GenBank/DDBJ whole genome shotgun (WGS) entry which is preliminary data.</text>
</comment>
<evidence type="ECO:0000256" key="4">
    <source>
        <dbReference type="ARBA" id="ARBA00023136"/>
    </source>
</evidence>